<dbReference type="EMBL" id="BPLR01007664">
    <property type="protein sequence ID" value="GIY18698.1"/>
    <property type="molecule type" value="Genomic_DNA"/>
</dbReference>
<feature type="domain" description="Ig-like" evidence="2">
    <location>
        <begin position="51"/>
        <end position="134"/>
    </location>
</feature>
<dbReference type="InterPro" id="IPR036179">
    <property type="entry name" value="Ig-like_dom_sf"/>
</dbReference>
<evidence type="ECO:0000259" key="2">
    <source>
        <dbReference type="PROSITE" id="PS50835"/>
    </source>
</evidence>
<dbReference type="InterPro" id="IPR003598">
    <property type="entry name" value="Ig_sub2"/>
</dbReference>
<dbReference type="AlphaFoldDB" id="A0AAV4R8S2"/>
<dbReference type="Proteomes" id="UP001054945">
    <property type="component" value="Unassembled WGS sequence"/>
</dbReference>
<reference evidence="3 4" key="1">
    <citation type="submission" date="2021-06" db="EMBL/GenBank/DDBJ databases">
        <title>Caerostris extrusa draft genome.</title>
        <authorList>
            <person name="Kono N."/>
            <person name="Arakawa K."/>
        </authorList>
    </citation>
    <scope>NUCLEOTIDE SEQUENCE [LARGE SCALE GENOMIC DNA]</scope>
</reference>
<organism evidence="3 4">
    <name type="scientific">Caerostris extrusa</name>
    <name type="common">Bark spider</name>
    <name type="synonym">Caerostris bankana</name>
    <dbReference type="NCBI Taxonomy" id="172846"/>
    <lineage>
        <taxon>Eukaryota</taxon>
        <taxon>Metazoa</taxon>
        <taxon>Ecdysozoa</taxon>
        <taxon>Arthropoda</taxon>
        <taxon>Chelicerata</taxon>
        <taxon>Arachnida</taxon>
        <taxon>Araneae</taxon>
        <taxon>Araneomorphae</taxon>
        <taxon>Entelegynae</taxon>
        <taxon>Araneoidea</taxon>
        <taxon>Araneidae</taxon>
        <taxon>Caerostris</taxon>
    </lineage>
</organism>
<accession>A0AAV4R8S2</accession>
<evidence type="ECO:0000313" key="3">
    <source>
        <dbReference type="EMBL" id="GIY18698.1"/>
    </source>
</evidence>
<dbReference type="InterPro" id="IPR013098">
    <property type="entry name" value="Ig_I-set"/>
</dbReference>
<evidence type="ECO:0000313" key="4">
    <source>
        <dbReference type="Proteomes" id="UP001054945"/>
    </source>
</evidence>
<name>A0AAV4R8S2_CAEEX</name>
<dbReference type="Pfam" id="PF07679">
    <property type="entry name" value="I-set"/>
    <property type="match status" value="1"/>
</dbReference>
<sequence length="144" mass="16382">MGLSNHLEEYFSTSSLNSAPRPPLSLGNPRYTSNPLNAKVETPFDENMTSPVRSDLRLERSLQNVTRESGESVKMRCDVRSEGPVHFRWYKNEAPVEEERGRVEIKRYTPGPGRIGSRLRIAHLDIHDTGYYKCVRPIVGVKTP</sequence>
<keyword evidence="4" id="KW-1185">Reference proteome</keyword>
<dbReference type="SUPFAM" id="SSF48726">
    <property type="entry name" value="Immunoglobulin"/>
    <property type="match status" value="1"/>
</dbReference>
<dbReference type="SMART" id="SM00408">
    <property type="entry name" value="IGc2"/>
    <property type="match status" value="1"/>
</dbReference>
<proteinExistence type="predicted"/>
<feature type="region of interest" description="Disordered" evidence="1">
    <location>
        <begin position="13"/>
        <end position="51"/>
    </location>
</feature>
<gene>
    <name evidence="3" type="primary">AVEN_59238_1</name>
    <name evidence="3" type="ORF">CEXT_387271</name>
</gene>
<dbReference type="Gene3D" id="2.60.40.10">
    <property type="entry name" value="Immunoglobulins"/>
    <property type="match status" value="1"/>
</dbReference>
<dbReference type="InterPro" id="IPR007110">
    <property type="entry name" value="Ig-like_dom"/>
</dbReference>
<protein>
    <submittedName>
        <fullName evidence="3">Ig-like domain-containing protein</fullName>
    </submittedName>
</protein>
<evidence type="ECO:0000256" key="1">
    <source>
        <dbReference type="SAM" id="MobiDB-lite"/>
    </source>
</evidence>
<comment type="caution">
    <text evidence="3">The sequence shown here is derived from an EMBL/GenBank/DDBJ whole genome shotgun (WGS) entry which is preliminary data.</text>
</comment>
<dbReference type="PROSITE" id="PS50835">
    <property type="entry name" value="IG_LIKE"/>
    <property type="match status" value="1"/>
</dbReference>
<dbReference type="InterPro" id="IPR013783">
    <property type="entry name" value="Ig-like_fold"/>
</dbReference>